<dbReference type="CDD" id="cd03443">
    <property type="entry name" value="PaaI_thioesterase"/>
    <property type="match status" value="1"/>
</dbReference>
<feature type="region of interest" description="Disordered" evidence="1">
    <location>
        <begin position="1"/>
        <end position="20"/>
    </location>
</feature>
<sequence length="245" mass="26342">MAPNSSAGEGAELGDLEGLSRVPTEEVVANSARHMERCHAQRSRFTPDSYLSECLRLSASSYRGTIFPESDPVLMDLDDRMVRIPKLYPAADGGYAVVSHSYVSGPSAAKSRGTDVVYYYDEAKPSTITAAIRFGLQAASIVLPAHGYAASVHGGAVEAVLDDALGTVVRHCRSVWMATSDFKAKLRRPCPVGETLLLESRVEETHKGGLWAITKGEVKDRSGQVVATAEAKMVDTLALADLMRK</sequence>
<dbReference type="InterPro" id="IPR029069">
    <property type="entry name" value="HotDog_dom_sf"/>
</dbReference>
<proteinExistence type="predicted"/>
<organism evidence="3">
    <name type="scientific">Chloropicon roscoffensis</name>
    <dbReference type="NCBI Taxonomy" id="1461544"/>
    <lineage>
        <taxon>Eukaryota</taxon>
        <taxon>Viridiplantae</taxon>
        <taxon>Chlorophyta</taxon>
        <taxon>Chloropicophyceae</taxon>
        <taxon>Chloropicales</taxon>
        <taxon>Chloropicaceae</taxon>
        <taxon>Chloropicon</taxon>
    </lineage>
</organism>
<dbReference type="Pfam" id="PF20789">
    <property type="entry name" value="4HBT_3C"/>
    <property type="match status" value="1"/>
</dbReference>
<feature type="domain" description="Acyl-CoA thioesterase-like C-terminal" evidence="2">
    <location>
        <begin position="159"/>
        <end position="229"/>
    </location>
</feature>
<dbReference type="EMBL" id="HBHM01000146">
    <property type="protein sequence ID" value="CAD9720837.1"/>
    <property type="molecule type" value="Transcribed_RNA"/>
</dbReference>
<reference evidence="3" key="1">
    <citation type="submission" date="2021-01" db="EMBL/GenBank/DDBJ databases">
        <authorList>
            <person name="Corre E."/>
            <person name="Pelletier E."/>
            <person name="Niang G."/>
            <person name="Scheremetjew M."/>
            <person name="Finn R."/>
            <person name="Kale V."/>
            <person name="Holt S."/>
            <person name="Cochrane G."/>
            <person name="Meng A."/>
            <person name="Brown T."/>
            <person name="Cohen L."/>
        </authorList>
    </citation>
    <scope>NUCLEOTIDE SEQUENCE</scope>
    <source>
        <strain evidence="3">RCC2335</strain>
    </source>
</reference>
<dbReference type="SUPFAM" id="SSF54637">
    <property type="entry name" value="Thioesterase/thiol ester dehydrase-isomerase"/>
    <property type="match status" value="1"/>
</dbReference>
<evidence type="ECO:0000313" key="3">
    <source>
        <dbReference type="EMBL" id="CAD9720837.1"/>
    </source>
</evidence>
<name>A0A7S2X2Q6_9CHLO</name>
<gene>
    <name evidence="3" type="ORF">CROS1312_LOCUS103</name>
</gene>
<dbReference type="AlphaFoldDB" id="A0A7S2X2Q6"/>
<protein>
    <recommendedName>
        <fullName evidence="2">Acyl-CoA thioesterase-like C-terminal domain-containing protein</fullName>
    </recommendedName>
</protein>
<evidence type="ECO:0000256" key="1">
    <source>
        <dbReference type="SAM" id="MobiDB-lite"/>
    </source>
</evidence>
<accession>A0A7S2X2Q6</accession>
<dbReference type="Gene3D" id="3.10.129.10">
    <property type="entry name" value="Hotdog Thioesterase"/>
    <property type="match status" value="1"/>
</dbReference>
<evidence type="ECO:0000259" key="2">
    <source>
        <dbReference type="Pfam" id="PF20789"/>
    </source>
</evidence>
<dbReference type="InterPro" id="IPR049450">
    <property type="entry name" value="ACOT8-like_C"/>
</dbReference>